<evidence type="ECO:0000313" key="4">
    <source>
        <dbReference type="EMBL" id="AGS35757.1"/>
    </source>
</evidence>
<dbReference type="Pfam" id="PF00440">
    <property type="entry name" value="TetR_N"/>
    <property type="match status" value="1"/>
</dbReference>
<dbReference type="Proteomes" id="UP000015388">
    <property type="component" value="Chromosome"/>
</dbReference>
<keyword evidence="5" id="KW-1185">Reference proteome</keyword>
<name>S5SXA6_9CORY</name>
<dbReference type="eggNOG" id="COG1309">
    <property type="taxonomic scope" value="Bacteria"/>
</dbReference>
<keyword evidence="1 2" id="KW-0238">DNA-binding</keyword>
<dbReference type="Gene3D" id="1.10.357.10">
    <property type="entry name" value="Tetracycline Repressor, domain 2"/>
    <property type="match status" value="1"/>
</dbReference>
<evidence type="ECO:0000256" key="1">
    <source>
        <dbReference type="ARBA" id="ARBA00023125"/>
    </source>
</evidence>
<dbReference type="HOGENOM" id="CLU_069356_2_3_11"/>
<sequence>MSSLRETKKAATRATLAHAAARTALDGGAEGLTVAAVAEAAGVSPRTFHNYFASMDEALVAFIVDRSADLATRFDEVPAGVGIFEAVERVLVAGLHEDLGERGEWDSFAVLFQVGDVLQTLTGAQSRPGLARRLYPVFAAVLPADGGLDDFEVQVTIQAAVAVARTALEAYYDLPEPRDVAAGERLVRRAFAAVRLA</sequence>
<dbReference type="InterPro" id="IPR009057">
    <property type="entry name" value="Homeodomain-like_sf"/>
</dbReference>
<dbReference type="AlphaFoldDB" id="S5SXA6"/>
<dbReference type="KEGG" id="cmd:B841_11425"/>
<dbReference type="EMBL" id="CP003924">
    <property type="protein sequence ID" value="AGS35757.1"/>
    <property type="molecule type" value="Genomic_DNA"/>
</dbReference>
<accession>S5SXA6</accession>
<dbReference type="STRING" id="1224163.B841_11425"/>
<evidence type="ECO:0000256" key="2">
    <source>
        <dbReference type="PROSITE-ProRule" id="PRU00335"/>
    </source>
</evidence>
<gene>
    <name evidence="4" type="ORF">B841_11425</name>
</gene>
<dbReference type="InterPro" id="IPR001647">
    <property type="entry name" value="HTH_TetR"/>
</dbReference>
<dbReference type="RefSeq" id="WP_020935689.1">
    <property type="nucleotide sequence ID" value="NC_021915.1"/>
</dbReference>
<proteinExistence type="predicted"/>
<organism evidence="4 5">
    <name type="scientific">Corynebacterium maris DSM 45190</name>
    <dbReference type="NCBI Taxonomy" id="1224163"/>
    <lineage>
        <taxon>Bacteria</taxon>
        <taxon>Bacillati</taxon>
        <taxon>Actinomycetota</taxon>
        <taxon>Actinomycetes</taxon>
        <taxon>Mycobacteriales</taxon>
        <taxon>Corynebacteriaceae</taxon>
        <taxon>Corynebacterium</taxon>
    </lineage>
</organism>
<dbReference type="GO" id="GO:0003677">
    <property type="term" value="F:DNA binding"/>
    <property type="evidence" value="ECO:0007669"/>
    <property type="project" value="UniProtKB-UniRule"/>
</dbReference>
<evidence type="ECO:0000259" key="3">
    <source>
        <dbReference type="PROSITE" id="PS50977"/>
    </source>
</evidence>
<feature type="DNA-binding region" description="H-T-H motif" evidence="2">
    <location>
        <begin position="33"/>
        <end position="52"/>
    </location>
</feature>
<dbReference type="PATRIC" id="fig|1224163.3.peg.2305"/>
<dbReference type="PROSITE" id="PS50977">
    <property type="entry name" value="HTH_TETR_2"/>
    <property type="match status" value="1"/>
</dbReference>
<dbReference type="SUPFAM" id="SSF46689">
    <property type="entry name" value="Homeodomain-like"/>
    <property type="match status" value="1"/>
</dbReference>
<reference evidence="4" key="1">
    <citation type="submission" date="2012-11" db="EMBL/GenBank/DDBJ databases">
        <title>The complete genome sequence of Corynebacterium maris Coryn-1 (=DSM 45190).</title>
        <authorList>
            <person name="Schaffert L."/>
            <person name="Albersmeier A."/>
            <person name="Kalinowski J."/>
            <person name="Ruckert C."/>
        </authorList>
    </citation>
    <scope>NUCLEOTIDE SEQUENCE [LARGE SCALE GENOMIC DNA]</scope>
    <source>
        <strain evidence="4">DSM 45190</strain>
    </source>
</reference>
<evidence type="ECO:0000313" key="5">
    <source>
        <dbReference type="Proteomes" id="UP000015388"/>
    </source>
</evidence>
<feature type="domain" description="HTH tetR-type" evidence="3">
    <location>
        <begin position="10"/>
        <end position="70"/>
    </location>
</feature>
<protein>
    <recommendedName>
        <fullName evidence="3">HTH tetR-type domain-containing protein</fullName>
    </recommendedName>
</protein>